<keyword evidence="12 14" id="KW-1015">Disulfide bond</keyword>
<dbReference type="PANTHER" id="PTHR34378">
    <property type="entry name" value="GLUTAMATE--CYSTEINE LIGASE, CHLOROPLASTIC"/>
    <property type="match status" value="1"/>
</dbReference>
<dbReference type="UniPathway" id="UPA00142">
    <property type="reaction ID" value="UER00209"/>
</dbReference>
<sequence length="476" mass="53937">MRTRRRTGGVRCGGGVPQRRRGLVQRRAQLKDEVHVLKRDDLVEYISQGCRPKEEWRIGTEHEKFAFRLSDRKRADYSDIRQMLNKLCKEFSWDPIMEGENIIGATLEGQSVTLEPGGQLELSGAPLRTLQETCAETQSHLHQMKSIAAEQGIAFLGLGFDPSSTFPECPMMPKNRYNIMKAYMPTRGNLGHDMMFRSCTIQVNLDFESEEDMVRKARASLALQPVATALFANSPLKEGKLTGYQSYRRRVWDDVDPDRCGYLPWIFEEGFGFERYVDYALSVPMYFVYRNGRYIDVSGQSFGDFMKGNLSALPGEVATMKDWEDHLTTIFPEIRLKRFLEMRGADGGPWDMICALPAFWVGLLYDEQALGEAEELVSSWTAKDRLLMQQNVAKEGLKLKCVGGGGAPTTMQELAKEVLRISAGGLERRGYNEVDFLDKLNCIAGRGQSQAEDLMSKYTNLWNGNIDPIFVTQYGL</sequence>
<keyword evidence="6 13" id="KW-0436">Ligase</keyword>
<evidence type="ECO:0000256" key="10">
    <source>
        <dbReference type="ARBA" id="ARBA00022840"/>
    </source>
</evidence>
<dbReference type="InterPro" id="IPR006336">
    <property type="entry name" value="GCS2"/>
</dbReference>
<evidence type="ECO:0000313" key="16">
    <source>
        <dbReference type="Proteomes" id="UP000316726"/>
    </source>
</evidence>
<dbReference type="EC" id="6.3.2.2" evidence="13"/>
<dbReference type="EMBL" id="CP031044">
    <property type="protein sequence ID" value="QDZ23875.1"/>
    <property type="molecule type" value="Genomic_DNA"/>
</dbReference>
<organism evidence="15 16">
    <name type="scientific">Chloropicon primus</name>
    <dbReference type="NCBI Taxonomy" id="1764295"/>
    <lineage>
        <taxon>Eukaryota</taxon>
        <taxon>Viridiplantae</taxon>
        <taxon>Chlorophyta</taxon>
        <taxon>Chloropicophyceae</taxon>
        <taxon>Chloropicales</taxon>
        <taxon>Chloropicaceae</taxon>
        <taxon>Chloropicon</taxon>
    </lineage>
</organism>
<reference evidence="15 16" key="1">
    <citation type="submission" date="2018-07" db="EMBL/GenBank/DDBJ databases">
        <title>The complete nuclear genome of the prasinophyte Chloropicon primus (CCMP1205).</title>
        <authorList>
            <person name="Pombert J.-F."/>
            <person name="Otis C."/>
            <person name="Turmel M."/>
            <person name="Lemieux C."/>
        </authorList>
    </citation>
    <scope>NUCLEOTIDE SEQUENCE [LARGE SCALE GENOMIC DNA]</scope>
    <source>
        <strain evidence="15 16">CCMP1205</strain>
    </source>
</reference>
<name>A0A5B8MW72_9CHLO</name>
<evidence type="ECO:0000256" key="8">
    <source>
        <dbReference type="ARBA" id="ARBA00022684"/>
    </source>
</evidence>
<dbReference type="PIRSF" id="PIRSF017901">
    <property type="entry name" value="GCL"/>
    <property type="match status" value="1"/>
</dbReference>
<proteinExistence type="inferred from homology"/>
<dbReference type="InterPro" id="IPR014746">
    <property type="entry name" value="Gln_synth/guanido_kin_cat_dom"/>
</dbReference>
<dbReference type="GO" id="GO:0005524">
    <property type="term" value="F:ATP binding"/>
    <property type="evidence" value="ECO:0007669"/>
    <property type="project" value="UniProtKB-UniRule"/>
</dbReference>
<comment type="catalytic activity">
    <reaction evidence="13">
        <text>L-cysteine + L-glutamate + ATP = gamma-L-glutamyl-L-cysteine + ADP + phosphate + H(+)</text>
        <dbReference type="Rhea" id="RHEA:13285"/>
        <dbReference type="ChEBI" id="CHEBI:15378"/>
        <dbReference type="ChEBI" id="CHEBI:29985"/>
        <dbReference type="ChEBI" id="CHEBI:30616"/>
        <dbReference type="ChEBI" id="CHEBI:35235"/>
        <dbReference type="ChEBI" id="CHEBI:43474"/>
        <dbReference type="ChEBI" id="CHEBI:58173"/>
        <dbReference type="ChEBI" id="CHEBI:456216"/>
        <dbReference type="EC" id="6.3.2.2"/>
    </reaction>
</comment>
<evidence type="ECO:0000256" key="13">
    <source>
        <dbReference type="PIRNR" id="PIRNR017901"/>
    </source>
</evidence>
<comment type="subcellular location">
    <subcellularLocation>
        <location evidence="1 13">Plastid</location>
        <location evidence="1 13">Chloroplast</location>
    </subcellularLocation>
</comment>
<evidence type="ECO:0000256" key="12">
    <source>
        <dbReference type="ARBA" id="ARBA00023157"/>
    </source>
</evidence>
<evidence type="ECO:0000313" key="15">
    <source>
        <dbReference type="EMBL" id="QDZ23875.1"/>
    </source>
</evidence>
<dbReference type="GO" id="GO:0004357">
    <property type="term" value="F:glutamate-cysteine ligase activity"/>
    <property type="evidence" value="ECO:0007669"/>
    <property type="project" value="UniProtKB-UniRule"/>
</dbReference>
<dbReference type="GO" id="GO:0009507">
    <property type="term" value="C:chloroplast"/>
    <property type="evidence" value="ECO:0007669"/>
    <property type="project" value="UniProtKB-SubCell"/>
</dbReference>
<evidence type="ECO:0000256" key="3">
    <source>
        <dbReference type="ARBA" id="ARBA00010253"/>
    </source>
</evidence>
<dbReference type="GO" id="GO:0006750">
    <property type="term" value="P:glutathione biosynthetic process"/>
    <property type="evidence" value="ECO:0007669"/>
    <property type="project" value="UniProtKB-UniRule"/>
</dbReference>
<dbReference type="Pfam" id="PF04107">
    <property type="entry name" value="GCS2"/>
    <property type="match status" value="1"/>
</dbReference>
<evidence type="ECO:0000256" key="4">
    <source>
        <dbReference type="ARBA" id="ARBA00011153"/>
    </source>
</evidence>
<dbReference type="Gene3D" id="3.30.590.20">
    <property type="match status" value="1"/>
</dbReference>
<comment type="pathway">
    <text evidence="2">Sulfur metabolism; glutathione biosynthesis; glutathione from L-cysteine and L-glutamate: step 1/2.</text>
</comment>
<dbReference type="InterPro" id="IPR011556">
    <property type="entry name" value="Glut_cys_lig_pln_type"/>
</dbReference>
<keyword evidence="16" id="KW-1185">Reference proteome</keyword>
<dbReference type="SUPFAM" id="SSF55931">
    <property type="entry name" value="Glutamine synthetase/guanido kinase"/>
    <property type="match status" value="1"/>
</dbReference>
<comment type="subunit">
    <text evidence="4">Homodimer or monomer when oxidized or reduced, respectively.</text>
</comment>
<dbReference type="STRING" id="1764295.A0A5B8MW72"/>
<dbReference type="InterPro" id="IPR035434">
    <property type="entry name" value="GCL_bact_plant"/>
</dbReference>
<keyword evidence="10 13" id="KW-0067">ATP-binding</keyword>
<dbReference type="OrthoDB" id="2012853at2759"/>
<protein>
    <recommendedName>
        <fullName evidence="13">Glutamate--cysteine ligase</fullName>
        <ecNumber evidence="13">6.3.2.2</ecNumber>
    </recommendedName>
</protein>
<dbReference type="PANTHER" id="PTHR34378:SF1">
    <property type="entry name" value="GLUTAMATE--CYSTEINE LIGASE, CHLOROPLASTIC"/>
    <property type="match status" value="1"/>
</dbReference>
<gene>
    <name evidence="15" type="ORF">A3770_11p63930</name>
</gene>
<keyword evidence="11" id="KW-0809">Transit peptide</keyword>
<evidence type="ECO:0000256" key="2">
    <source>
        <dbReference type="ARBA" id="ARBA00005006"/>
    </source>
</evidence>
<evidence type="ECO:0000256" key="6">
    <source>
        <dbReference type="ARBA" id="ARBA00022598"/>
    </source>
</evidence>
<evidence type="ECO:0000256" key="7">
    <source>
        <dbReference type="ARBA" id="ARBA00022640"/>
    </source>
</evidence>
<comment type="similarity">
    <text evidence="3 13">Belongs to the carboxylate-amine ligase family. Glutamate--cysteine ligase type 2 subfamily.</text>
</comment>
<dbReference type="NCBIfam" id="TIGR01436">
    <property type="entry name" value="glu_cys_lig_pln"/>
    <property type="match status" value="1"/>
</dbReference>
<evidence type="ECO:0000256" key="1">
    <source>
        <dbReference type="ARBA" id="ARBA00004229"/>
    </source>
</evidence>
<feature type="disulfide bond" evidence="14">
    <location>
        <begin position="134"/>
        <end position="354"/>
    </location>
</feature>
<keyword evidence="5 13" id="KW-0150">Chloroplast</keyword>
<evidence type="ECO:0000256" key="9">
    <source>
        <dbReference type="ARBA" id="ARBA00022741"/>
    </source>
</evidence>
<keyword evidence="8" id="KW-0317">Glutathione biosynthesis</keyword>
<evidence type="ECO:0000256" key="14">
    <source>
        <dbReference type="PIRSR" id="PIRSR017901-50"/>
    </source>
</evidence>
<evidence type="ECO:0000256" key="5">
    <source>
        <dbReference type="ARBA" id="ARBA00022528"/>
    </source>
</evidence>
<keyword evidence="7" id="KW-0934">Plastid</keyword>
<dbReference type="AlphaFoldDB" id="A0A5B8MW72"/>
<evidence type="ECO:0000256" key="11">
    <source>
        <dbReference type="ARBA" id="ARBA00022946"/>
    </source>
</evidence>
<dbReference type="Proteomes" id="UP000316726">
    <property type="component" value="Chromosome 11"/>
</dbReference>
<accession>A0A5B8MW72</accession>
<keyword evidence="9 13" id="KW-0547">Nucleotide-binding</keyword>